<feature type="transmembrane region" description="Helical" evidence="8">
    <location>
        <begin position="195"/>
        <end position="217"/>
    </location>
</feature>
<feature type="transmembrane region" description="Helical" evidence="8">
    <location>
        <begin position="129"/>
        <end position="149"/>
    </location>
</feature>
<dbReference type="GO" id="GO:0005886">
    <property type="term" value="C:plasma membrane"/>
    <property type="evidence" value="ECO:0007669"/>
    <property type="project" value="UniProtKB-SubCell"/>
</dbReference>
<keyword evidence="10" id="KW-1185">Reference proteome</keyword>
<dbReference type="Pfam" id="PF01925">
    <property type="entry name" value="TauE"/>
    <property type="match status" value="1"/>
</dbReference>
<feature type="transmembrane region" description="Helical" evidence="8">
    <location>
        <begin position="75"/>
        <end position="94"/>
    </location>
</feature>
<dbReference type="EMBL" id="CP027665">
    <property type="protein sequence ID" value="AVO38041.1"/>
    <property type="molecule type" value="Genomic_DNA"/>
</dbReference>
<dbReference type="Proteomes" id="UP000237655">
    <property type="component" value="Chromosome"/>
</dbReference>
<evidence type="ECO:0000256" key="8">
    <source>
        <dbReference type="RuleBase" id="RU363041"/>
    </source>
</evidence>
<organism evidence="9 10">
    <name type="scientific">Pukyongiella litopenaei</name>
    <dbReference type="NCBI Taxonomy" id="2605946"/>
    <lineage>
        <taxon>Bacteria</taxon>
        <taxon>Pseudomonadati</taxon>
        <taxon>Pseudomonadota</taxon>
        <taxon>Alphaproteobacteria</taxon>
        <taxon>Rhodobacterales</taxon>
        <taxon>Paracoccaceae</taxon>
        <taxon>Pukyongiella</taxon>
    </lineage>
</organism>
<evidence type="ECO:0000256" key="3">
    <source>
        <dbReference type="ARBA" id="ARBA00022448"/>
    </source>
</evidence>
<dbReference type="KEGG" id="thas:C6Y53_10230"/>
<proteinExistence type="inferred from homology"/>
<reference evidence="10" key="1">
    <citation type="submission" date="2018-03" db="EMBL/GenBank/DDBJ databases">
        <title>Genomic analysis of the strain SH-1 isolated from shrimp intestine.</title>
        <authorList>
            <person name="Kim Y.-S."/>
            <person name="Kim S.-E."/>
            <person name="Kim K.-H."/>
        </authorList>
    </citation>
    <scope>NUCLEOTIDE SEQUENCE [LARGE SCALE GENOMIC DNA]</scope>
    <source>
        <strain evidence="10">SH-1</strain>
    </source>
</reference>
<evidence type="ECO:0000313" key="9">
    <source>
        <dbReference type="EMBL" id="AVO38041.1"/>
    </source>
</evidence>
<feature type="transmembrane region" description="Helical" evidence="8">
    <location>
        <begin position="45"/>
        <end position="63"/>
    </location>
</feature>
<dbReference type="PANTHER" id="PTHR30269">
    <property type="entry name" value="TRANSMEMBRANE PROTEIN YFCA"/>
    <property type="match status" value="1"/>
</dbReference>
<name>A0A2S0MQL5_9RHOB</name>
<keyword evidence="6 8" id="KW-1133">Transmembrane helix</keyword>
<protein>
    <recommendedName>
        <fullName evidence="8">Probable membrane transporter protein</fullName>
    </recommendedName>
</protein>
<evidence type="ECO:0000313" key="10">
    <source>
        <dbReference type="Proteomes" id="UP000237655"/>
    </source>
</evidence>
<feature type="transmembrane region" description="Helical" evidence="8">
    <location>
        <begin position="169"/>
        <end position="188"/>
    </location>
</feature>
<feature type="transmembrane region" description="Helical" evidence="8">
    <location>
        <begin position="229"/>
        <end position="247"/>
    </location>
</feature>
<dbReference type="PANTHER" id="PTHR30269:SF37">
    <property type="entry name" value="MEMBRANE TRANSPORTER PROTEIN"/>
    <property type="match status" value="1"/>
</dbReference>
<dbReference type="InterPro" id="IPR002781">
    <property type="entry name" value="TM_pro_TauE-like"/>
</dbReference>
<evidence type="ECO:0000256" key="7">
    <source>
        <dbReference type="ARBA" id="ARBA00023136"/>
    </source>
</evidence>
<keyword evidence="5 8" id="KW-0812">Transmembrane</keyword>
<accession>A0A2S0MQL5</accession>
<evidence type="ECO:0000256" key="6">
    <source>
        <dbReference type="ARBA" id="ARBA00022989"/>
    </source>
</evidence>
<evidence type="ECO:0000256" key="4">
    <source>
        <dbReference type="ARBA" id="ARBA00022475"/>
    </source>
</evidence>
<comment type="similarity">
    <text evidence="2 8">Belongs to the 4-toluene sulfonate uptake permease (TSUP) (TC 2.A.102) family.</text>
</comment>
<keyword evidence="4 8" id="KW-1003">Cell membrane</keyword>
<gene>
    <name evidence="9" type="ORF">C6Y53_10230</name>
</gene>
<sequence length="251" mass="26274">MLDLDAGFFAVAAPAVLFAGISKGGFGSGAAFASAAILALVLEPGQALGVMLPLLMLIDVATLRPYWRQWSAPDARLLILGAVPGVVLGALFYTRADADLLRLLIGAVSVGFVLWQLARARGWMRLQGVDLPVWAGALAGTVAGFTSFVSHAGGPPAAVWLLSRGLSKTTYQATTVVLFWAVNIAKAIPYAMLGLFTAQTALANLALAPFALLGAWAGVRAHRLVPERLFFAITYVLLSVTGTKLIVDALS</sequence>
<dbReference type="AlphaFoldDB" id="A0A2S0MQL5"/>
<dbReference type="RefSeq" id="WP_106472357.1">
    <property type="nucleotide sequence ID" value="NZ_CP027665.1"/>
</dbReference>
<keyword evidence="3" id="KW-0813">Transport</keyword>
<feature type="transmembrane region" description="Helical" evidence="8">
    <location>
        <begin position="100"/>
        <end position="117"/>
    </location>
</feature>
<comment type="subcellular location">
    <subcellularLocation>
        <location evidence="1 8">Cell membrane</location>
        <topology evidence="1 8">Multi-pass membrane protein</topology>
    </subcellularLocation>
</comment>
<dbReference type="InterPro" id="IPR052017">
    <property type="entry name" value="TSUP"/>
</dbReference>
<evidence type="ECO:0000256" key="1">
    <source>
        <dbReference type="ARBA" id="ARBA00004651"/>
    </source>
</evidence>
<keyword evidence="7 8" id="KW-0472">Membrane</keyword>
<evidence type="ECO:0000256" key="5">
    <source>
        <dbReference type="ARBA" id="ARBA00022692"/>
    </source>
</evidence>
<evidence type="ECO:0000256" key="2">
    <source>
        <dbReference type="ARBA" id="ARBA00009142"/>
    </source>
</evidence>